<evidence type="ECO:0000313" key="4">
    <source>
        <dbReference type="EMBL" id="EJW03749.1"/>
    </source>
</evidence>
<evidence type="ECO:0000256" key="2">
    <source>
        <dbReference type="PROSITE-ProRule" id="PRU00176"/>
    </source>
</evidence>
<sequence>MTDEQIKDQEKQKNVALLVEEEIEESSDAERMREILDSQYYDKRIKAENCVVVKNVGRNITETDLLMFFKTCGRVNQIKYIRPKKKHRRAMKLVVYVEFCGKSAAETALTLNESVLKGRKLYITRKKSCKRVKK</sequence>
<gene>
    <name evidence="4" type="ORF">EDEG_01944</name>
</gene>
<comment type="caution">
    <text evidence="4">The sequence shown here is derived from an EMBL/GenBank/DDBJ whole genome shotgun (WGS) entry which is preliminary data.</text>
</comment>
<keyword evidence="1 2" id="KW-0694">RNA-binding</keyword>
<dbReference type="Proteomes" id="UP000003163">
    <property type="component" value="Unassembled WGS sequence"/>
</dbReference>
<dbReference type="OMA" id="IKAENCV"/>
<dbReference type="HOGENOM" id="CLU_1896175_0_0_1"/>
<feature type="domain" description="RRM" evidence="3">
    <location>
        <begin position="49"/>
        <end position="128"/>
    </location>
</feature>
<dbReference type="AlphaFoldDB" id="J9D8A9"/>
<dbReference type="InterPro" id="IPR000504">
    <property type="entry name" value="RRM_dom"/>
</dbReference>
<dbReference type="SUPFAM" id="SSF54928">
    <property type="entry name" value="RNA-binding domain, RBD"/>
    <property type="match status" value="1"/>
</dbReference>
<dbReference type="OrthoDB" id="275748at2759"/>
<dbReference type="InParanoid" id="J9D8A9"/>
<evidence type="ECO:0000259" key="3">
    <source>
        <dbReference type="PROSITE" id="PS50102"/>
    </source>
</evidence>
<dbReference type="Gene3D" id="3.30.70.330">
    <property type="match status" value="1"/>
</dbReference>
<dbReference type="PANTHER" id="PTHR23236">
    <property type="entry name" value="EUKARYOTIC TRANSLATION INITIATION FACTOR 4B/4H"/>
    <property type="match status" value="1"/>
</dbReference>
<proteinExistence type="predicted"/>
<organism evidence="4 5">
    <name type="scientific">Edhazardia aedis (strain USNM 41457)</name>
    <name type="common">Microsporidian parasite</name>
    <dbReference type="NCBI Taxonomy" id="1003232"/>
    <lineage>
        <taxon>Eukaryota</taxon>
        <taxon>Fungi</taxon>
        <taxon>Fungi incertae sedis</taxon>
        <taxon>Microsporidia</taxon>
        <taxon>Edhazardia</taxon>
    </lineage>
</organism>
<dbReference type="VEuPathDB" id="MicrosporidiaDB:EDEG_01944"/>
<name>J9D8A9_EDHAE</name>
<evidence type="ECO:0000256" key="1">
    <source>
        <dbReference type="ARBA" id="ARBA00022884"/>
    </source>
</evidence>
<dbReference type="Pfam" id="PF00076">
    <property type="entry name" value="RRM_1"/>
    <property type="match status" value="1"/>
</dbReference>
<protein>
    <recommendedName>
        <fullName evidence="3">RRM domain-containing protein</fullName>
    </recommendedName>
</protein>
<dbReference type="SMART" id="SM00360">
    <property type="entry name" value="RRM"/>
    <property type="match status" value="1"/>
</dbReference>
<reference evidence="4 5" key="1">
    <citation type="submission" date="2011-08" db="EMBL/GenBank/DDBJ databases">
        <authorList>
            <person name="Liu Z.J."/>
            <person name="Shi F.L."/>
            <person name="Lu J.Q."/>
            <person name="Li M."/>
            <person name="Wang Z.L."/>
        </authorList>
    </citation>
    <scope>NUCLEOTIDE SEQUENCE [LARGE SCALE GENOMIC DNA]</scope>
    <source>
        <strain evidence="4 5">USNM 41457</strain>
    </source>
</reference>
<evidence type="ECO:0000313" key="5">
    <source>
        <dbReference type="Proteomes" id="UP000003163"/>
    </source>
</evidence>
<dbReference type="PROSITE" id="PS50102">
    <property type="entry name" value="RRM"/>
    <property type="match status" value="1"/>
</dbReference>
<dbReference type="GO" id="GO:0008143">
    <property type="term" value="F:poly(A) binding"/>
    <property type="evidence" value="ECO:0007669"/>
    <property type="project" value="TreeGrafter"/>
</dbReference>
<dbReference type="InterPro" id="IPR035979">
    <property type="entry name" value="RBD_domain_sf"/>
</dbReference>
<dbReference type="PANTHER" id="PTHR23236:SF12">
    <property type="entry name" value="EUKARYOTIC INITIATION FACTOR 4B-RELATED"/>
    <property type="match status" value="1"/>
</dbReference>
<dbReference type="EMBL" id="AFBI03000031">
    <property type="protein sequence ID" value="EJW03749.1"/>
    <property type="molecule type" value="Genomic_DNA"/>
</dbReference>
<reference evidence="5" key="2">
    <citation type="submission" date="2015-07" db="EMBL/GenBank/DDBJ databases">
        <title>Contrasting host-pathogen interactions and genome evolution in two generalist and specialist microsporidian pathogens of mosquitoes.</title>
        <authorList>
            <consortium name="The Broad Institute Genomics Platform"/>
            <consortium name="The Broad Institute Genome Sequencing Center for Infectious Disease"/>
            <person name="Cuomo C.A."/>
            <person name="Sanscrainte N.D."/>
            <person name="Goldberg J.M."/>
            <person name="Heiman D."/>
            <person name="Young S."/>
            <person name="Zeng Q."/>
            <person name="Becnel J.J."/>
            <person name="Birren B.W."/>
        </authorList>
    </citation>
    <scope>NUCLEOTIDE SEQUENCE [LARGE SCALE GENOMIC DNA]</scope>
    <source>
        <strain evidence="5">USNM 41457</strain>
    </source>
</reference>
<accession>J9D8A9</accession>
<keyword evidence="5" id="KW-1185">Reference proteome</keyword>
<dbReference type="InterPro" id="IPR012677">
    <property type="entry name" value="Nucleotide-bd_a/b_plait_sf"/>
</dbReference>